<dbReference type="PROSITE" id="PS50071">
    <property type="entry name" value="HOMEOBOX_2"/>
    <property type="match status" value="1"/>
</dbReference>
<keyword evidence="3 5" id="KW-0371">Homeobox</keyword>
<feature type="compositionally biased region" description="Polar residues" evidence="7">
    <location>
        <begin position="538"/>
        <end position="547"/>
    </location>
</feature>
<keyword evidence="2 5" id="KW-0238">DNA-binding</keyword>
<dbReference type="InterPro" id="IPR050877">
    <property type="entry name" value="EMX-VAX-Noto_Homeobox_TFs"/>
</dbReference>
<evidence type="ECO:0000259" key="8">
    <source>
        <dbReference type="PROSITE" id="PS50071"/>
    </source>
</evidence>
<comment type="caution">
    <text evidence="9">The sequence shown here is derived from an EMBL/GenBank/DDBJ whole genome shotgun (WGS) entry which is preliminary data.</text>
</comment>
<evidence type="ECO:0000313" key="10">
    <source>
        <dbReference type="Proteomes" id="UP001176517"/>
    </source>
</evidence>
<name>A0AAN6GZQ6_9BASI</name>
<keyword evidence="10" id="KW-1185">Reference proteome</keyword>
<sequence length="866" mass="91295">MESPDVSMETNHSHDSHGDSHSPSSSRNDGSPSHNRGDESGASGGSGSLGSINLSEIFVFSADPSSRPRGSLTALVHRGQTHPVSRGMPKKKRNKCTNEQLEALEEFFATNRNPTGRIREELSKRIRMPERSVQVWFQNKRAKIKTGDPKPDAEILAEFADAKDTSPITQLALAGVAARNKQIQLPIPAPAPAPATHKTAEALPAFSLTIGTWRRLNPTLVIFFALKLQTFVSYVRSDSLGYKLDIPLRSITRLSFTGPDNPNQVEQEEGLDEPVGRFTIEVNHAPTFFMEVFRSGRDGDANNKPSWRQCSDFTQDRQATQETTHYICGPYTELKRALASVLSASDTVRSRMSPDTIDRILGPEQPPQMSISSQPNVTTGPYILPDQTSNYLSYPSGSMSNVAYSSHNPYGPNLNASSAYQEGGSNDTVVARNAWRFHPSSMQAPAYPSQSHSHQQQQQQQLAFGSGQVGDAFGWYGSPNTASTSAVAPPAAAATAAAASPSDSYSQGHLAVSQVQQMGTMPMSLQGGGRAGPMSMHGGSSTFPTGSYSFTSEASGSVYEFPQPTRDLGGANTSRSTFYETAPGTGITESMSSRALDVSGGHSGTTSNGTPSSLGGLHTAASSSLGTPHTAATSLSGSASESNKSFTNHFANSFVGLGLDLDVSASQSTAAGNLGGSGPQDLRAQSHPPTGTAVGYGAPTGQVYYDGAHAQTSYGTRQAHSASGGLQNVSVSGPAAVDFVMPPRMAWSQETSGAHVQQSLGSQQYGMQTQVADYRAEDQNQDVDERCHGENGAEAPYRRGSSVRLGTSASGTASFGDVHPSSLPAEQEEDGGYPRVSKTSNGSSVGTVLPPYPSGVQQAGAAHATA</sequence>
<dbReference type="GO" id="GO:0000981">
    <property type="term" value="F:DNA-binding transcription factor activity, RNA polymerase II-specific"/>
    <property type="evidence" value="ECO:0007669"/>
    <property type="project" value="InterPro"/>
</dbReference>
<evidence type="ECO:0000256" key="5">
    <source>
        <dbReference type="PROSITE-ProRule" id="PRU00108"/>
    </source>
</evidence>
<feature type="region of interest" description="Disordered" evidence="7">
    <location>
        <begin position="441"/>
        <end position="463"/>
    </location>
</feature>
<evidence type="ECO:0000256" key="3">
    <source>
        <dbReference type="ARBA" id="ARBA00023155"/>
    </source>
</evidence>
<feature type="compositionally biased region" description="Low complexity" evidence="7">
    <location>
        <begin position="21"/>
        <end position="34"/>
    </location>
</feature>
<feature type="DNA-binding region" description="Homeobox" evidence="5">
    <location>
        <begin position="89"/>
        <end position="148"/>
    </location>
</feature>
<evidence type="ECO:0000256" key="6">
    <source>
        <dbReference type="RuleBase" id="RU000682"/>
    </source>
</evidence>
<dbReference type="InterPro" id="IPR009057">
    <property type="entry name" value="Homeodomain-like_sf"/>
</dbReference>
<evidence type="ECO:0000313" key="9">
    <source>
        <dbReference type="EMBL" id="KAK0556656.1"/>
    </source>
</evidence>
<dbReference type="CDD" id="cd00086">
    <property type="entry name" value="homeodomain"/>
    <property type="match status" value="1"/>
</dbReference>
<comment type="subcellular location">
    <subcellularLocation>
        <location evidence="1 5 6">Nucleus</location>
    </subcellularLocation>
</comment>
<dbReference type="GO" id="GO:0000978">
    <property type="term" value="F:RNA polymerase II cis-regulatory region sequence-specific DNA binding"/>
    <property type="evidence" value="ECO:0007669"/>
    <property type="project" value="TreeGrafter"/>
</dbReference>
<organism evidence="9 10">
    <name type="scientific">Tilletia horrida</name>
    <dbReference type="NCBI Taxonomy" id="155126"/>
    <lineage>
        <taxon>Eukaryota</taxon>
        <taxon>Fungi</taxon>
        <taxon>Dikarya</taxon>
        <taxon>Basidiomycota</taxon>
        <taxon>Ustilaginomycotina</taxon>
        <taxon>Exobasidiomycetes</taxon>
        <taxon>Tilletiales</taxon>
        <taxon>Tilletiaceae</taxon>
        <taxon>Tilletia</taxon>
    </lineage>
</organism>
<dbReference type="EMBL" id="JAPDMZ010000012">
    <property type="protein sequence ID" value="KAK0556656.1"/>
    <property type="molecule type" value="Genomic_DNA"/>
</dbReference>
<feature type="compositionally biased region" description="Polar residues" evidence="7">
    <location>
        <begin position="804"/>
        <end position="813"/>
    </location>
</feature>
<reference evidence="9" key="1">
    <citation type="journal article" date="2023" name="PhytoFront">
        <title>Draft Genome Resources of Seven Strains of Tilletia horrida, Causal Agent of Kernel Smut of Rice.</title>
        <authorList>
            <person name="Khanal S."/>
            <person name="Antony Babu S."/>
            <person name="Zhou X.G."/>
        </authorList>
    </citation>
    <scope>NUCLEOTIDE SEQUENCE</scope>
    <source>
        <strain evidence="9">TX6</strain>
    </source>
</reference>
<proteinExistence type="predicted"/>
<dbReference type="Proteomes" id="UP001176517">
    <property type="component" value="Unassembled WGS sequence"/>
</dbReference>
<feature type="compositionally biased region" description="Low complexity" evidence="7">
    <location>
        <begin position="604"/>
        <end position="616"/>
    </location>
</feature>
<keyword evidence="4 5" id="KW-0539">Nucleus</keyword>
<feature type="compositionally biased region" description="Polar residues" evidence="7">
    <location>
        <begin position="837"/>
        <end position="846"/>
    </location>
</feature>
<dbReference type="InterPro" id="IPR017970">
    <property type="entry name" value="Homeobox_CS"/>
</dbReference>
<dbReference type="AlphaFoldDB" id="A0AAN6GZQ6"/>
<evidence type="ECO:0000256" key="1">
    <source>
        <dbReference type="ARBA" id="ARBA00004123"/>
    </source>
</evidence>
<feature type="compositionally biased region" description="Polar residues" evidence="7">
    <location>
        <begin position="620"/>
        <end position="642"/>
    </location>
</feature>
<dbReference type="SUPFAM" id="SSF46689">
    <property type="entry name" value="Homeodomain-like"/>
    <property type="match status" value="1"/>
</dbReference>
<dbReference type="PROSITE" id="PS00027">
    <property type="entry name" value="HOMEOBOX_1"/>
    <property type="match status" value="1"/>
</dbReference>
<feature type="compositionally biased region" description="Low complexity" evidence="7">
    <location>
        <begin position="449"/>
        <end position="461"/>
    </location>
</feature>
<gene>
    <name evidence="9" type="ORF">OC846_000975</name>
</gene>
<feature type="region of interest" description="Disordered" evidence="7">
    <location>
        <begin position="670"/>
        <end position="694"/>
    </location>
</feature>
<evidence type="ECO:0000256" key="4">
    <source>
        <dbReference type="ARBA" id="ARBA00023242"/>
    </source>
</evidence>
<evidence type="ECO:0000256" key="2">
    <source>
        <dbReference type="ARBA" id="ARBA00023125"/>
    </source>
</evidence>
<feature type="region of interest" description="Disordered" evidence="7">
    <location>
        <begin position="559"/>
        <end position="642"/>
    </location>
</feature>
<dbReference type="Gene3D" id="1.10.10.60">
    <property type="entry name" value="Homeodomain-like"/>
    <property type="match status" value="1"/>
</dbReference>
<feature type="compositionally biased region" description="Basic and acidic residues" evidence="7">
    <location>
        <begin position="11"/>
        <end position="20"/>
    </location>
</feature>
<protein>
    <recommendedName>
        <fullName evidence="8">Homeobox domain-containing protein</fullName>
    </recommendedName>
</protein>
<feature type="region of interest" description="Disordered" evidence="7">
    <location>
        <begin position="1"/>
        <end position="48"/>
    </location>
</feature>
<dbReference type="SMART" id="SM00389">
    <property type="entry name" value="HOX"/>
    <property type="match status" value="1"/>
</dbReference>
<dbReference type="PANTHER" id="PTHR24339">
    <property type="entry name" value="HOMEOBOX PROTEIN EMX-RELATED"/>
    <property type="match status" value="1"/>
</dbReference>
<dbReference type="InterPro" id="IPR001356">
    <property type="entry name" value="HD"/>
</dbReference>
<feature type="domain" description="Homeobox" evidence="8">
    <location>
        <begin position="87"/>
        <end position="147"/>
    </location>
</feature>
<dbReference type="GO" id="GO:0005634">
    <property type="term" value="C:nucleus"/>
    <property type="evidence" value="ECO:0007669"/>
    <property type="project" value="UniProtKB-SubCell"/>
</dbReference>
<accession>A0AAN6GZQ6</accession>
<dbReference type="PANTHER" id="PTHR24339:SF28">
    <property type="entry name" value="E5-RELATED"/>
    <property type="match status" value="1"/>
</dbReference>
<evidence type="ECO:0000256" key="7">
    <source>
        <dbReference type="SAM" id="MobiDB-lite"/>
    </source>
</evidence>
<feature type="region of interest" description="Disordered" evidence="7">
    <location>
        <begin position="786"/>
        <end position="866"/>
    </location>
</feature>
<dbReference type="Pfam" id="PF00046">
    <property type="entry name" value="Homeodomain"/>
    <property type="match status" value="1"/>
</dbReference>
<feature type="region of interest" description="Disordered" evidence="7">
    <location>
        <begin position="526"/>
        <end position="547"/>
    </location>
</feature>